<name>A0A811K124_9BILA</name>
<feature type="compositionally biased region" description="Polar residues" evidence="1">
    <location>
        <begin position="23"/>
        <end position="41"/>
    </location>
</feature>
<accession>A0A811K124</accession>
<organism evidence="2 3">
    <name type="scientific">Bursaphelenchus okinawaensis</name>
    <dbReference type="NCBI Taxonomy" id="465554"/>
    <lineage>
        <taxon>Eukaryota</taxon>
        <taxon>Metazoa</taxon>
        <taxon>Ecdysozoa</taxon>
        <taxon>Nematoda</taxon>
        <taxon>Chromadorea</taxon>
        <taxon>Rhabditida</taxon>
        <taxon>Tylenchina</taxon>
        <taxon>Tylenchomorpha</taxon>
        <taxon>Aphelenchoidea</taxon>
        <taxon>Aphelenchoididae</taxon>
        <taxon>Bursaphelenchus</taxon>
    </lineage>
</organism>
<gene>
    <name evidence="2" type="ORF">BOKJ2_LOCUS2529</name>
</gene>
<dbReference type="Proteomes" id="UP000614601">
    <property type="component" value="Unassembled WGS sequence"/>
</dbReference>
<protein>
    <submittedName>
        <fullName evidence="2">Uncharacterized protein</fullName>
    </submittedName>
</protein>
<keyword evidence="3" id="KW-1185">Reference proteome</keyword>
<sequence length="124" mass="13583">MIKTIEVEVPDRSRKDERKCQTTKETPSLSSLHSGPKPTQINQLPLADQALVHIRAPQIAPASHSGGQDCPHSALPSVRSPSLLSILIIPLFPQTFTDLLPLSSADGRYFAFSHTFEYGTHSQP</sequence>
<evidence type="ECO:0000313" key="3">
    <source>
        <dbReference type="Proteomes" id="UP000614601"/>
    </source>
</evidence>
<evidence type="ECO:0000313" key="2">
    <source>
        <dbReference type="EMBL" id="CAD5209136.1"/>
    </source>
</evidence>
<dbReference type="AlphaFoldDB" id="A0A811K124"/>
<evidence type="ECO:0000256" key="1">
    <source>
        <dbReference type="SAM" id="MobiDB-lite"/>
    </source>
</evidence>
<dbReference type="EMBL" id="CAJFDH010000002">
    <property type="protein sequence ID" value="CAD5209136.1"/>
    <property type="molecule type" value="Genomic_DNA"/>
</dbReference>
<dbReference type="Proteomes" id="UP000783686">
    <property type="component" value="Unassembled WGS sequence"/>
</dbReference>
<dbReference type="EMBL" id="CAJFCW020000002">
    <property type="protein sequence ID" value="CAG9088563.1"/>
    <property type="molecule type" value="Genomic_DNA"/>
</dbReference>
<proteinExistence type="predicted"/>
<comment type="caution">
    <text evidence="2">The sequence shown here is derived from an EMBL/GenBank/DDBJ whole genome shotgun (WGS) entry which is preliminary data.</text>
</comment>
<feature type="compositionally biased region" description="Basic and acidic residues" evidence="1">
    <location>
        <begin position="1"/>
        <end position="22"/>
    </location>
</feature>
<feature type="region of interest" description="Disordered" evidence="1">
    <location>
        <begin position="1"/>
        <end position="41"/>
    </location>
</feature>
<reference evidence="2" key="1">
    <citation type="submission" date="2020-09" db="EMBL/GenBank/DDBJ databases">
        <authorList>
            <person name="Kikuchi T."/>
        </authorList>
    </citation>
    <scope>NUCLEOTIDE SEQUENCE</scope>
    <source>
        <strain evidence="2">SH1</strain>
    </source>
</reference>